<comment type="function">
    <text evidence="8">Catalyzes the NAD-dependent decarboxylation of UDP-glucuronic acid to UDP-xylose. Necessary for the biosynthesis of the core tetrasaccharide in glycosaminoglycan biosynthesis.</text>
</comment>
<dbReference type="GO" id="GO:0048040">
    <property type="term" value="F:UDP-glucuronate decarboxylase activity"/>
    <property type="evidence" value="ECO:0007669"/>
    <property type="project" value="UniProtKB-EC"/>
</dbReference>
<dbReference type="EC" id="4.1.1.35" evidence="4"/>
<dbReference type="EMBL" id="JACGWM010000012">
    <property type="protein sequence ID" value="KAL0336857.1"/>
    <property type="molecule type" value="Genomic_DNA"/>
</dbReference>
<feature type="domain" description="NAD(P)-binding" evidence="9">
    <location>
        <begin position="22"/>
        <end position="135"/>
    </location>
</feature>
<dbReference type="PANTHER" id="PTHR43078:SF22">
    <property type="entry name" value="UDP-GLUCURONIC ACID DECARBOXYLASE 1"/>
    <property type="match status" value="1"/>
</dbReference>
<dbReference type="GO" id="GO:0005737">
    <property type="term" value="C:cytoplasm"/>
    <property type="evidence" value="ECO:0007669"/>
    <property type="project" value="TreeGrafter"/>
</dbReference>
<evidence type="ECO:0000256" key="3">
    <source>
        <dbReference type="ARBA" id="ARBA00007505"/>
    </source>
</evidence>
<dbReference type="InterPro" id="IPR036291">
    <property type="entry name" value="NAD(P)-bd_dom_sf"/>
</dbReference>
<evidence type="ECO:0000256" key="5">
    <source>
        <dbReference type="ARBA" id="ARBA00022793"/>
    </source>
</evidence>
<dbReference type="Gene3D" id="3.40.50.720">
    <property type="entry name" value="NAD(P)-binding Rossmann-like Domain"/>
    <property type="match status" value="1"/>
</dbReference>
<comment type="caution">
    <text evidence="10">The sequence shown here is derived from an EMBL/GenBank/DDBJ whole genome shotgun (WGS) entry which is preliminary data.</text>
</comment>
<evidence type="ECO:0000256" key="1">
    <source>
        <dbReference type="ARBA" id="ARBA00001911"/>
    </source>
</evidence>
<dbReference type="AlphaFoldDB" id="A0AAW2MYR9"/>
<reference evidence="10" key="2">
    <citation type="journal article" date="2024" name="Plant">
        <title>Genomic evolution and insights into agronomic trait innovations of Sesamum species.</title>
        <authorList>
            <person name="Miao H."/>
            <person name="Wang L."/>
            <person name="Qu L."/>
            <person name="Liu H."/>
            <person name="Sun Y."/>
            <person name="Le M."/>
            <person name="Wang Q."/>
            <person name="Wei S."/>
            <person name="Zheng Y."/>
            <person name="Lin W."/>
            <person name="Duan Y."/>
            <person name="Cao H."/>
            <person name="Xiong S."/>
            <person name="Wang X."/>
            <person name="Wei L."/>
            <person name="Li C."/>
            <person name="Ma Q."/>
            <person name="Ju M."/>
            <person name="Zhao R."/>
            <person name="Li G."/>
            <person name="Mu C."/>
            <person name="Tian Q."/>
            <person name="Mei H."/>
            <person name="Zhang T."/>
            <person name="Gao T."/>
            <person name="Zhang H."/>
        </authorList>
    </citation>
    <scope>NUCLEOTIDE SEQUENCE</scope>
    <source>
        <strain evidence="10">KEN8</strain>
    </source>
</reference>
<evidence type="ECO:0000256" key="8">
    <source>
        <dbReference type="ARBA" id="ARBA00025005"/>
    </source>
</evidence>
<dbReference type="GO" id="GO:0042732">
    <property type="term" value="P:D-xylose metabolic process"/>
    <property type="evidence" value="ECO:0007669"/>
    <property type="project" value="InterPro"/>
</dbReference>
<keyword evidence="7" id="KW-0456">Lyase</keyword>
<organism evidence="10">
    <name type="scientific">Sesamum calycinum</name>
    <dbReference type="NCBI Taxonomy" id="2727403"/>
    <lineage>
        <taxon>Eukaryota</taxon>
        <taxon>Viridiplantae</taxon>
        <taxon>Streptophyta</taxon>
        <taxon>Embryophyta</taxon>
        <taxon>Tracheophyta</taxon>
        <taxon>Spermatophyta</taxon>
        <taxon>Magnoliopsida</taxon>
        <taxon>eudicotyledons</taxon>
        <taxon>Gunneridae</taxon>
        <taxon>Pentapetalae</taxon>
        <taxon>asterids</taxon>
        <taxon>lamiids</taxon>
        <taxon>Lamiales</taxon>
        <taxon>Pedaliaceae</taxon>
        <taxon>Sesamum</taxon>
    </lineage>
</organism>
<keyword evidence="5" id="KW-0210">Decarboxylase</keyword>
<dbReference type="PANTHER" id="PTHR43078">
    <property type="entry name" value="UDP-GLUCURONIC ACID DECARBOXYLASE-RELATED"/>
    <property type="match status" value="1"/>
</dbReference>
<evidence type="ECO:0000256" key="4">
    <source>
        <dbReference type="ARBA" id="ARBA00012290"/>
    </source>
</evidence>
<protein>
    <recommendedName>
        <fullName evidence="4">UDP-glucuronate decarboxylase</fullName>
        <ecNumber evidence="4">4.1.1.35</ecNumber>
    </recommendedName>
</protein>
<dbReference type="GO" id="GO:0070403">
    <property type="term" value="F:NAD+ binding"/>
    <property type="evidence" value="ECO:0007669"/>
    <property type="project" value="InterPro"/>
</dbReference>
<accession>A0AAW2MYR9</accession>
<evidence type="ECO:0000256" key="6">
    <source>
        <dbReference type="ARBA" id="ARBA00023027"/>
    </source>
</evidence>
<proteinExistence type="inferred from homology"/>
<gene>
    <name evidence="10" type="ORF">Scaly_1960800</name>
</gene>
<sequence>MHLFGNSRFELIRHDVVEPILLEVDQIYHLACPASPVHYNTSEVYGDPLEHPQKETYWGHVNPIGVRSCYDEGKRTAETLTMDYHRGAGVEVRIARIFNTYGPRMCLDDGRVVSNFVSQAIRKQPMTVYGDGKQT</sequence>
<evidence type="ECO:0000259" key="9">
    <source>
        <dbReference type="Pfam" id="PF16363"/>
    </source>
</evidence>
<evidence type="ECO:0000313" key="10">
    <source>
        <dbReference type="EMBL" id="KAL0336857.1"/>
    </source>
</evidence>
<dbReference type="SUPFAM" id="SSF51735">
    <property type="entry name" value="NAD(P)-binding Rossmann-fold domains"/>
    <property type="match status" value="1"/>
</dbReference>
<reference evidence="10" key="1">
    <citation type="submission" date="2020-06" db="EMBL/GenBank/DDBJ databases">
        <authorList>
            <person name="Li T."/>
            <person name="Hu X."/>
            <person name="Zhang T."/>
            <person name="Song X."/>
            <person name="Zhang H."/>
            <person name="Dai N."/>
            <person name="Sheng W."/>
            <person name="Hou X."/>
            <person name="Wei L."/>
        </authorList>
    </citation>
    <scope>NUCLEOTIDE SEQUENCE</scope>
    <source>
        <strain evidence="10">KEN8</strain>
        <tissue evidence="10">Leaf</tissue>
    </source>
</reference>
<evidence type="ECO:0000256" key="2">
    <source>
        <dbReference type="ARBA" id="ARBA00005100"/>
    </source>
</evidence>
<dbReference type="InterPro" id="IPR016040">
    <property type="entry name" value="NAD(P)-bd_dom"/>
</dbReference>
<comment type="similarity">
    <text evidence="3">Belongs to the NAD(P)-dependent epimerase/dehydratase family. UDP-glucuronic acid decarboxylase subfamily.</text>
</comment>
<evidence type="ECO:0000256" key="7">
    <source>
        <dbReference type="ARBA" id="ARBA00023239"/>
    </source>
</evidence>
<name>A0AAW2MYR9_9LAMI</name>
<dbReference type="Pfam" id="PF16363">
    <property type="entry name" value="GDP_Man_Dehyd"/>
    <property type="match status" value="1"/>
</dbReference>
<comment type="pathway">
    <text evidence="2">Nucleotide-sugar biosynthesis; UDP-alpha-D-xylose biosynthesis; UDP-alpha-D-xylose from UDP-alpha-D-glucuronate: step 1/1.</text>
</comment>
<dbReference type="InterPro" id="IPR044516">
    <property type="entry name" value="UXS-like"/>
</dbReference>
<keyword evidence="6" id="KW-0520">NAD</keyword>
<comment type="cofactor">
    <cofactor evidence="1">
        <name>NAD(+)</name>
        <dbReference type="ChEBI" id="CHEBI:57540"/>
    </cofactor>
</comment>